<dbReference type="GO" id="GO:0043410">
    <property type="term" value="P:positive regulation of MAPK cascade"/>
    <property type="evidence" value="ECO:0007669"/>
    <property type="project" value="InterPro"/>
</dbReference>
<accession>A0A851FGK6</accession>
<dbReference type="Proteomes" id="UP000633448">
    <property type="component" value="Unassembled WGS sequence"/>
</dbReference>
<feature type="non-terminal residue" evidence="6">
    <location>
        <position position="1"/>
    </location>
</feature>
<dbReference type="GO" id="GO:0005184">
    <property type="term" value="F:neuropeptide hormone activity"/>
    <property type="evidence" value="ECO:0007669"/>
    <property type="project" value="InterPro"/>
</dbReference>
<dbReference type="EMBL" id="WEKX01020281">
    <property type="protein sequence ID" value="NWI93899.1"/>
    <property type="molecule type" value="Genomic_DNA"/>
</dbReference>
<dbReference type="GO" id="GO:0032099">
    <property type="term" value="P:negative regulation of appetite"/>
    <property type="evidence" value="ECO:0007669"/>
    <property type="project" value="InterPro"/>
</dbReference>
<comment type="similarity">
    <text evidence="2">Belongs to the CART family.</text>
</comment>
<evidence type="ECO:0000256" key="1">
    <source>
        <dbReference type="ARBA" id="ARBA00004613"/>
    </source>
</evidence>
<evidence type="ECO:0000256" key="4">
    <source>
        <dbReference type="ARBA" id="ARBA00023157"/>
    </source>
</evidence>
<reference evidence="6" key="1">
    <citation type="submission" date="2019-10" db="EMBL/GenBank/DDBJ databases">
        <title>Bird 10,000 Genomes (B10K) Project - Family phase.</title>
        <authorList>
            <person name="Zhang G."/>
        </authorList>
    </citation>
    <scope>NUCLEOTIDE SEQUENCE</scope>
    <source>
        <strain evidence="6">B10K-DU-002-53</strain>
        <tissue evidence="6">Muscle</tissue>
    </source>
</reference>
<gene>
    <name evidence="6" type="primary">Cartpt</name>
    <name evidence="6" type="ORF">PITSOR_R15120</name>
</gene>
<evidence type="ECO:0000313" key="7">
    <source>
        <dbReference type="Proteomes" id="UP000633448"/>
    </source>
</evidence>
<name>A0A851FGK6_PITSO</name>
<protein>
    <submittedName>
        <fullName evidence="6">CART protein</fullName>
    </submittedName>
</protein>
<dbReference type="GO" id="GO:0008343">
    <property type="term" value="P:adult feeding behavior"/>
    <property type="evidence" value="ECO:0007669"/>
    <property type="project" value="InterPro"/>
</dbReference>
<proteinExistence type="inferred from homology"/>
<feature type="signal peptide" evidence="5">
    <location>
        <begin position="1"/>
        <end position="20"/>
    </location>
</feature>
<keyword evidence="5" id="KW-0732">Signal</keyword>
<feature type="non-terminal residue" evidence="6">
    <location>
        <position position="113"/>
    </location>
</feature>
<comment type="caution">
    <text evidence="6">The sequence shown here is derived from an EMBL/GenBank/DDBJ whole genome shotgun (WGS) entry which is preliminary data.</text>
</comment>
<evidence type="ECO:0000313" key="6">
    <source>
        <dbReference type="EMBL" id="NWI93899.1"/>
    </source>
</evidence>
<dbReference type="InterPro" id="IPR036722">
    <property type="entry name" value="CART_C_sf"/>
</dbReference>
<keyword evidence="3" id="KW-0964">Secreted</keyword>
<dbReference type="PANTHER" id="PTHR16655">
    <property type="entry name" value="COCAINE AND AMPHETAMINE REGULATED TRANSCRIPT PROTEIN"/>
    <property type="match status" value="1"/>
</dbReference>
<dbReference type="GO" id="GO:0005615">
    <property type="term" value="C:extracellular space"/>
    <property type="evidence" value="ECO:0007669"/>
    <property type="project" value="InterPro"/>
</dbReference>
<sequence>TGTMEHFGLCLLCLVGFGLILPGTPEPAHPLRLPGHSREETELVKGLGERGERRRGSPAPLGCLRLLLLLPSQFGSWFWQGWDPCAVRRGARIGKLCSCPRGTSCNLVILKCS</sequence>
<keyword evidence="4" id="KW-1015">Disulfide bond</keyword>
<dbReference type="OrthoDB" id="9936511at2759"/>
<organism evidence="6 7">
    <name type="scientific">Pitta sordida</name>
    <name type="common">Hooded pitta</name>
    <dbReference type="NCBI Taxonomy" id="9163"/>
    <lineage>
        <taxon>Eukaryota</taxon>
        <taxon>Metazoa</taxon>
        <taxon>Chordata</taxon>
        <taxon>Craniata</taxon>
        <taxon>Vertebrata</taxon>
        <taxon>Euteleostomi</taxon>
        <taxon>Archelosauria</taxon>
        <taxon>Archosauria</taxon>
        <taxon>Dinosauria</taxon>
        <taxon>Saurischia</taxon>
        <taxon>Theropoda</taxon>
        <taxon>Coelurosauria</taxon>
        <taxon>Aves</taxon>
        <taxon>Neognathae</taxon>
        <taxon>Neoaves</taxon>
        <taxon>Telluraves</taxon>
        <taxon>Australaves</taxon>
        <taxon>Passeriformes</taxon>
        <taxon>Pittidae</taxon>
        <taxon>Pitta</taxon>
    </lineage>
</organism>
<dbReference type="Pfam" id="PF06373">
    <property type="entry name" value="CART"/>
    <property type="match status" value="1"/>
</dbReference>
<feature type="chain" id="PRO_5032613122" evidence="5">
    <location>
        <begin position="21"/>
        <end position="113"/>
    </location>
</feature>
<dbReference type="SUPFAM" id="SSF64546">
    <property type="entry name" value="Satiety factor CART (cocaine and amphetamine regulated transcript)"/>
    <property type="match status" value="1"/>
</dbReference>
<comment type="subcellular location">
    <subcellularLocation>
        <location evidence="1">Secreted</location>
    </subcellularLocation>
</comment>
<evidence type="ECO:0000256" key="2">
    <source>
        <dbReference type="ARBA" id="ARBA00005294"/>
    </source>
</evidence>
<keyword evidence="7" id="KW-1185">Reference proteome</keyword>
<evidence type="ECO:0000256" key="3">
    <source>
        <dbReference type="ARBA" id="ARBA00022525"/>
    </source>
</evidence>
<dbReference type="AlphaFoldDB" id="A0A851FGK6"/>
<dbReference type="GO" id="GO:0007186">
    <property type="term" value="P:G protein-coupled receptor signaling pathway"/>
    <property type="evidence" value="ECO:0007669"/>
    <property type="project" value="InterPro"/>
</dbReference>
<dbReference type="GO" id="GO:0009267">
    <property type="term" value="P:cellular response to starvation"/>
    <property type="evidence" value="ECO:0007669"/>
    <property type="project" value="InterPro"/>
</dbReference>
<evidence type="ECO:0000256" key="5">
    <source>
        <dbReference type="SAM" id="SignalP"/>
    </source>
</evidence>
<dbReference type="InterPro" id="IPR009106">
    <property type="entry name" value="CART"/>
</dbReference>
<dbReference type="Gene3D" id="4.10.40.30">
    <property type="entry name" value="CART, C-terminal domain"/>
    <property type="match status" value="1"/>
</dbReference>